<gene>
    <name evidence="16" type="ORF">VroAM7_33070</name>
</gene>
<dbReference type="InterPro" id="IPR033479">
    <property type="entry name" value="dCache_1"/>
</dbReference>
<dbReference type="Gene3D" id="1.10.287.950">
    <property type="entry name" value="Methyl-accepting chemotaxis protein"/>
    <property type="match status" value="1"/>
</dbReference>
<evidence type="ECO:0000256" key="7">
    <source>
        <dbReference type="ARBA" id="ARBA00022989"/>
    </source>
</evidence>
<comment type="similarity">
    <text evidence="10">Belongs to the methyl-accepting chemotaxis (MCP) protein family.</text>
</comment>
<evidence type="ECO:0000259" key="13">
    <source>
        <dbReference type="PROSITE" id="PS50111"/>
    </source>
</evidence>
<evidence type="ECO:0000256" key="9">
    <source>
        <dbReference type="ARBA" id="ARBA00023224"/>
    </source>
</evidence>
<dbReference type="Pfam" id="PF00672">
    <property type="entry name" value="HAMP"/>
    <property type="match status" value="1"/>
</dbReference>
<evidence type="ECO:0000313" key="17">
    <source>
        <dbReference type="Proteomes" id="UP000315115"/>
    </source>
</evidence>
<dbReference type="InterPro" id="IPR000727">
    <property type="entry name" value="T_SNARE_dom"/>
</dbReference>
<dbReference type="SMART" id="SM00304">
    <property type="entry name" value="HAMP"/>
    <property type="match status" value="1"/>
</dbReference>
<feature type="domain" description="T-SNARE coiled-coil homology" evidence="14">
    <location>
        <begin position="550"/>
        <end position="612"/>
    </location>
</feature>
<dbReference type="CDD" id="cd12912">
    <property type="entry name" value="PDC2_MCP_like"/>
    <property type="match status" value="1"/>
</dbReference>
<dbReference type="CDD" id="cd06225">
    <property type="entry name" value="HAMP"/>
    <property type="match status" value="1"/>
</dbReference>
<evidence type="ECO:0000256" key="6">
    <source>
        <dbReference type="ARBA" id="ARBA00022692"/>
    </source>
</evidence>
<keyword evidence="2" id="KW-1003">Cell membrane</keyword>
<evidence type="ECO:0000256" key="4">
    <source>
        <dbReference type="ARBA" id="ARBA00022500"/>
    </source>
</evidence>
<dbReference type="PROSITE" id="PS50885">
    <property type="entry name" value="HAMP"/>
    <property type="match status" value="1"/>
</dbReference>
<dbReference type="RefSeq" id="WP_143693466.1">
    <property type="nucleotide sequence ID" value="NZ_AP019799.1"/>
</dbReference>
<evidence type="ECO:0000256" key="2">
    <source>
        <dbReference type="ARBA" id="ARBA00022475"/>
    </source>
</evidence>
<dbReference type="GO" id="GO:0005886">
    <property type="term" value="C:plasma membrane"/>
    <property type="evidence" value="ECO:0007669"/>
    <property type="project" value="UniProtKB-SubCell"/>
</dbReference>
<dbReference type="PROSITE" id="PS50192">
    <property type="entry name" value="T_SNARE"/>
    <property type="match status" value="1"/>
</dbReference>
<keyword evidence="8" id="KW-0472">Membrane</keyword>
<dbReference type="InterPro" id="IPR004089">
    <property type="entry name" value="MCPsignal_dom"/>
</dbReference>
<dbReference type="PANTHER" id="PTHR32089">
    <property type="entry name" value="METHYL-ACCEPTING CHEMOTAXIS PROTEIN MCPB"/>
    <property type="match status" value="1"/>
</dbReference>
<evidence type="ECO:0000256" key="8">
    <source>
        <dbReference type="ARBA" id="ARBA00023136"/>
    </source>
</evidence>
<evidence type="ECO:0000313" key="16">
    <source>
        <dbReference type="EMBL" id="BBL90654.1"/>
    </source>
</evidence>
<evidence type="ECO:0000256" key="12">
    <source>
        <dbReference type="SAM" id="SignalP"/>
    </source>
</evidence>
<dbReference type="Proteomes" id="UP000315115">
    <property type="component" value="Chromosome 2"/>
</dbReference>
<dbReference type="GO" id="GO:0004888">
    <property type="term" value="F:transmembrane signaling receptor activity"/>
    <property type="evidence" value="ECO:0007669"/>
    <property type="project" value="InterPro"/>
</dbReference>
<keyword evidence="5" id="KW-0997">Cell inner membrane</keyword>
<evidence type="ECO:0000256" key="10">
    <source>
        <dbReference type="ARBA" id="ARBA00029447"/>
    </source>
</evidence>
<feature type="domain" description="HAMP" evidence="15">
    <location>
        <begin position="304"/>
        <end position="358"/>
    </location>
</feature>
<protein>
    <submittedName>
        <fullName evidence="16">Energy taxis-modulating methyl-accepting chemotaxis protein with Cache_1 sensory domain</fullName>
    </submittedName>
</protein>
<evidence type="ECO:0000256" key="5">
    <source>
        <dbReference type="ARBA" id="ARBA00022519"/>
    </source>
</evidence>
<dbReference type="PANTHER" id="PTHR32089:SF39">
    <property type="entry name" value="METHYL-ACCEPTING CHEMOTAXIS PROTEIN HLYB"/>
    <property type="match status" value="1"/>
</dbReference>
<feature type="domain" description="Methyl-accepting transducer" evidence="13">
    <location>
        <begin position="363"/>
        <end position="599"/>
    </location>
</feature>
<keyword evidence="9 11" id="KW-0807">Transducer</keyword>
<keyword evidence="12" id="KW-0732">Signal</keyword>
<keyword evidence="7" id="KW-1133">Transmembrane helix</keyword>
<dbReference type="SMART" id="SM00283">
    <property type="entry name" value="MA"/>
    <property type="match status" value="1"/>
</dbReference>
<dbReference type="GO" id="GO:0007165">
    <property type="term" value="P:signal transduction"/>
    <property type="evidence" value="ECO:0007669"/>
    <property type="project" value="UniProtKB-KW"/>
</dbReference>
<evidence type="ECO:0000256" key="1">
    <source>
        <dbReference type="ARBA" id="ARBA00004429"/>
    </source>
</evidence>
<dbReference type="Pfam" id="PF02743">
    <property type="entry name" value="dCache_1"/>
    <property type="match status" value="1"/>
</dbReference>
<reference evidence="17" key="1">
    <citation type="submission" date="2019-07" db="EMBL/GenBank/DDBJ databases">
        <title>Complete Genome Sequences of Vibrion rotiferianus strain AM7.</title>
        <authorList>
            <person name="Miyazaki K."/>
            <person name="Wiseschart A."/>
            <person name="Pootanakit K."/>
            <person name="Ishimori K."/>
            <person name="Kitahara K."/>
        </authorList>
    </citation>
    <scope>NUCLEOTIDE SEQUENCE [LARGE SCALE GENOMIC DNA]</scope>
    <source>
        <strain evidence="17">AM7</strain>
    </source>
</reference>
<evidence type="ECO:0000256" key="11">
    <source>
        <dbReference type="PROSITE-ProRule" id="PRU00284"/>
    </source>
</evidence>
<accession>A0A510IA74</accession>
<dbReference type="CDD" id="cd11386">
    <property type="entry name" value="MCP_signal"/>
    <property type="match status" value="1"/>
</dbReference>
<feature type="chain" id="PRO_5021873129" evidence="12">
    <location>
        <begin position="27"/>
        <end position="636"/>
    </location>
</feature>
<dbReference type="PROSITE" id="PS50111">
    <property type="entry name" value="CHEMOTAXIS_TRANSDUC_2"/>
    <property type="match status" value="1"/>
</dbReference>
<keyword evidence="6" id="KW-0812">Transmembrane</keyword>
<evidence type="ECO:0000259" key="14">
    <source>
        <dbReference type="PROSITE" id="PS50192"/>
    </source>
</evidence>
<dbReference type="FunFam" id="1.10.287.950:FF:000001">
    <property type="entry name" value="Methyl-accepting chemotaxis sensory transducer"/>
    <property type="match status" value="1"/>
</dbReference>
<dbReference type="GO" id="GO:0006935">
    <property type="term" value="P:chemotaxis"/>
    <property type="evidence" value="ECO:0007669"/>
    <property type="project" value="UniProtKB-KW"/>
</dbReference>
<dbReference type="Pfam" id="PF00015">
    <property type="entry name" value="MCPsignal"/>
    <property type="match status" value="1"/>
</dbReference>
<evidence type="ECO:0000256" key="3">
    <source>
        <dbReference type="ARBA" id="ARBA00022481"/>
    </source>
</evidence>
<dbReference type="Gene3D" id="3.30.450.20">
    <property type="entry name" value="PAS domain"/>
    <property type="match status" value="1"/>
</dbReference>
<feature type="signal peptide" evidence="12">
    <location>
        <begin position="1"/>
        <end position="26"/>
    </location>
</feature>
<dbReference type="AlphaFoldDB" id="A0A510IA74"/>
<keyword evidence="4" id="KW-0145">Chemotaxis</keyword>
<dbReference type="SUPFAM" id="SSF58104">
    <property type="entry name" value="Methyl-accepting chemotaxis protein (MCP) signaling domain"/>
    <property type="match status" value="1"/>
</dbReference>
<dbReference type="PRINTS" id="PR00260">
    <property type="entry name" value="CHEMTRNSDUCR"/>
</dbReference>
<dbReference type="EMBL" id="AP019799">
    <property type="protein sequence ID" value="BBL90654.1"/>
    <property type="molecule type" value="Genomic_DNA"/>
</dbReference>
<sequence length="636" mass="69123">MNIKLKLTALATCSLAIVALTLTTIAALEAEDTIEERLYSSEIPAIVESISESITNSLVTSIVASKSMAATPYYIRLLTDSESLSSHNNEIIEYLEGVQSAFDAESVYIISARTGEYYTQSGLIKTLNKESDQWFYKLAQSQEQYDLSLNVDDRTNALRLFINYRVVSNGRFLGVVGMSLSAQELSQLISNYKIGDQGYVYLVDSNHEVKVHPDVGLIDKELSELYPDVINTSRLSDIEFSFSNVNGDKKVVATNFVPEISWYVVAELDQDEVFEPVKSMIYKLIGSTILVAFLSLGLTVWIIHHLMAPLGKLDEMLKQVASGSGDLTIRLDDSKPDEIGSLSKSYNTFISSLSDMLLDIRRASSAVDSGIRAIDVKMSEISNGTVEQHSQSDQMATAIQEMGHTVKEIANNASCAAERSQEGERNATEGLTSAVDTVRNVSETVESIEQSSRVISSLATQANDITSVLEVIRDISEQTNLLALNAAIEAARAGEQGRGFAVVADEVRSLAKRSHDSTVEIESIITQLQASAENSVSEMKSSVKSASLSRELAELSGNKLEDISVGIKEISGMNIQIAAATEEQSSVVSELGVNVTAIASIAQDTASAVERAKEECSDLAQQTLHLNELVSKFKLS</sequence>
<proteinExistence type="inferred from homology"/>
<dbReference type="InterPro" id="IPR004090">
    <property type="entry name" value="Chemotax_Me-accpt_rcpt"/>
</dbReference>
<comment type="subcellular location">
    <subcellularLocation>
        <location evidence="1">Cell inner membrane</location>
        <topology evidence="1">Multi-pass membrane protein</topology>
    </subcellularLocation>
</comment>
<organism evidence="16 17">
    <name type="scientific">Vibrio rotiferianus</name>
    <dbReference type="NCBI Taxonomy" id="190895"/>
    <lineage>
        <taxon>Bacteria</taxon>
        <taxon>Pseudomonadati</taxon>
        <taxon>Pseudomonadota</taxon>
        <taxon>Gammaproteobacteria</taxon>
        <taxon>Vibrionales</taxon>
        <taxon>Vibrionaceae</taxon>
        <taxon>Vibrio</taxon>
    </lineage>
</organism>
<evidence type="ECO:0000259" key="15">
    <source>
        <dbReference type="PROSITE" id="PS50885"/>
    </source>
</evidence>
<dbReference type="InterPro" id="IPR003660">
    <property type="entry name" value="HAMP_dom"/>
</dbReference>
<name>A0A510IA74_9VIBR</name>
<keyword evidence="3" id="KW-0488">Methylation</keyword>